<keyword evidence="4" id="KW-1185">Reference proteome</keyword>
<keyword evidence="1" id="KW-0560">Oxidoreductase</keyword>
<comment type="caution">
    <text evidence="3">The sequence shown here is derived from an EMBL/GenBank/DDBJ whole genome shotgun (WGS) entry which is preliminary data.</text>
</comment>
<organism evidence="3 4">
    <name type="scientific">Cytobacillus purgationiresistens</name>
    <dbReference type="NCBI Taxonomy" id="863449"/>
    <lineage>
        <taxon>Bacteria</taxon>
        <taxon>Bacillati</taxon>
        <taxon>Bacillota</taxon>
        <taxon>Bacilli</taxon>
        <taxon>Bacillales</taxon>
        <taxon>Bacillaceae</taxon>
        <taxon>Cytobacillus</taxon>
    </lineage>
</organism>
<dbReference type="SUPFAM" id="SSF53720">
    <property type="entry name" value="ALDH-like"/>
    <property type="match status" value="1"/>
</dbReference>
<dbReference type="Gene3D" id="3.40.605.10">
    <property type="entry name" value="Aldehyde Dehydrogenase, Chain A, domain 1"/>
    <property type="match status" value="1"/>
</dbReference>
<dbReference type="Pfam" id="PF00171">
    <property type="entry name" value="Aldedh"/>
    <property type="match status" value="1"/>
</dbReference>
<evidence type="ECO:0000313" key="3">
    <source>
        <dbReference type="EMBL" id="MDQ0272156.1"/>
    </source>
</evidence>
<dbReference type="EMBL" id="JAUSUB010000020">
    <property type="protein sequence ID" value="MDQ0272156.1"/>
    <property type="molecule type" value="Genomic_DNA"/>
</dbReference>
<name>A0ABU0ALL1_9BACI</name>
<accession>A0ABU0ALL1</accession>
<evidence type="ECO:0000313" key="4">
    <source>
        <dbReference type="Proteomes" id="UP001238088"/>
    </source>
</evidence>
<protein>
    <submittedName>
        <fullName evidence="3">Acyl-CoA reductase-like NAD-dependent aldehyde dehydrogenase</fullName>
    </submittedName>
</protein>
<dbReference type="InterPro" id="IPR016161">
    <property type="entry name" value="Ald_DH/histidinol_DH"/>
</dbReference>
<dbReference type="InterPro" id="IPR015590">
    <property type="entry name" value="Aldehyde_DH_dom"/>
</dbReference>
<sequence>MNQYFLLNKSYVNGEWVEGETGRIYNGLNSFDDTKVSNISIASKAQLDSAFEAASEAQKEWAKNAELRKPVIEKVIATLKSTSKKLLMY</sequence>
<dbReference type="Proteomes" id="UP001238088">
    <property type="component" value="Unassembled WGS sequence"/>
</dbReference>
<reference evidence="3 4" key="1">
    <citation type="submission" date="2023-07" db="EMBL/GenBank/DDBJ databases">
        <title>Genomic Encyclopedia of Type Strains, Phase IV (KMG-IV): sequencing the most valuable type-strain genomes for metagenomic binning, comparative biology and taxonomic classification.</title>
        <authorList>
            <person name="Goeker M."/>
        </authorList>
    </citation>
    <scope>NUCLEOTIDE SEQUENCE [LARGE SCALE GENOMIC DNA]</scope>
    <source>
        <strain evidence="3 4">DSM 23494</strain>
    </source>
</reference>
<dbReference type="InterPro" id="IPR016162">
    <property type="entry name" value="Ald_DH_N"/>
</dbReference>
<evidence type="ECO:0000259" key="2">
    <source>
        <dbReference type="Pfam" id="PF00171"/>
    </source>
</evidence>
<evidence type="ECO:0000256" key="1">
    <source>
        <dbReference type="ARBA" id="ARBA00023002"/>
    </source>
</evidence>
<feature type="domain" description="Aldehyde dehydrogenase" evidence="2">
    <location>
        <begin position="16"/>
        <end position="86"/>
    </location>
</feature>
<gene>
    <name evidence="3" type="ORF">J2S17_004048</name>
</gene>
<proteinExistence type="predicted"/>